<keyword evidence="3 6" id="KW-0812">Transmembrane</keyword>
<feature type="transmembrane region" description="Helical" evidence="6">
    <location>
        <begin position="148"/>
        <end position="167"/>
    </location>
</feature>
<evidence type="ECO:0000256" key="4">
    <source>
        <dbReference type="ARBA" id="ARBA00022989"/>
    </source>
</evidence>
<keyword evidence="5 6" id="KW-0472">Membrane</keyword>
<evidence type="ECO:0000256" key="5">
    <source>
        <dbReference type="ARBA" id="ARBA00023136"/>
    </source>
</evidence>
<feature type="transmembrane region" description="Helical" evidence="6">
    <location>
        <begin position="179"/>
        <end position="199"/>
    </location>
</feature>
<keyword evidence="2" id="KW-1003">Cell membrane</keyword>
<evidence type="ECO:0000256" key="6">
    <source>
        <dbReference type="SAM" id="Phobius"/>
    </source>
</evidence>
<evidence type="ECO:0000256" key="1">
    <source>
        <dbReference type="ARBA" id="ARBA00004651"/>
    </source>
</evidence>
<sequence>MNPTFWQGLALGGSLIVAIGAQNAHVLRMGLLRRHAMLTAAVCALCDIALISLGLLGMGALLADSPALMAAARWGGAAYLLWYAFGSLRAAFKPAALDATQQGSSLNRQQALATALGFSLLNPHVYLDTVLLLGSVGGRYDGIARLQFGLGAVSASLLWFFGLALAAKALAPWLARPMVWRLLDGLTAAVMAGLAVMLLRG</sequence>
<protein>
    <submittedName>
        <fullName evidence="7">Amino acid transporter</fullName>
    </submittedName>
</protein>
<gene>
    <name evidence="7" type="ORF">GCM10007350_04430</name>
</gene>
<dbReference type="PANTHER" id="PTHR30086:SF20">
    <property type="entry name" value="ARGININE EXPORTER PROTEIN ARGO-RELATED"/>
    <property type="match status" value="1"/>
</dbReference>
<dbReference type="Pfam" id="PF01810">
    <property type="entry name" value="LysE"/>
    <property type="match status" value="1"/>
</dbReference>
<accession>A0ABQ3GVS8</accession>
<organism evidence="7 8">
    <name type="scientific">Jeongeupia chitinilytica</name>
    <dbReference type="NCBI Taxonomy" id="1041641"/>
    <lineage>
        <taxon>Bacteria</taxon>
        <taxon>Pseudomonadati</taxon>
        <taxon>Pseudomonadota</taxon>
        <taxon>Betaproteobacteria</taxon>
        <taxon>Neisseriales</taxon>
        <taxon>Chitinibacteraceae</taxon>
        <taxon>Jeongeupia</taxon>
    </lineage>
</organism>
<comment type="subcellular location">
    <subcellularLocation>
        <location evidence="1">Cell membrane</location>
        <topology evidence="1">Multi-pass membrane protein</topology>
    </subcellularLocation>
</comment>
<feature type="transmembrane region" description="Helical" evidence="6">
    <location>
        <begin position="36"/>
        <end position="61"/>
    </location>
</feature>
<keyword evidence="4 6" id="KW-1133">Transmembrane helix</keyword>
<keyword evidence="8" id="KW-1185">Reference proteome</keyword>
<reference evidence="8" key="1">
    <citation type="journal article" date="2019" name="Int. J. Syst. Evol. Microbiol.">
        <title>The Global Catalogue of Microorganisms (GCM) 10K type strain sequencing project: providing services to taxonomists for standard genome sequencing and annotation.</title>
        <authorList>
            <consortium name="The Broad Institute Genomics Platform"/>
            <consortium name="The Broad Institute Genome Sequencing Center for Infectious Disease"/>
            <person name="Wu L."/>
            <person name="Ma J."/>
        </authorList>
    </citation>
    <scope>NUCLEOTIDE SEQUENCE [LARGE SCALE GENOMIC DNA]</scope>
    <source>
        <strain evidence="8">KCTC 23701</strain>
    </source>
</reference>
<name>A0ABQ3GVS8_9NEIS</name>
<dbReference type="Proteomes" id="UP000604737">
    <property type="component" value="Unassembled WGS sequence"/>
</dbReference>
<evidence type="ECO:0000256" key="3">
    <source>
        <dbReference type="ARBA" id="ARBA00022692"/>
    </source>
</evidence>
<evidence type="ECO:0000313" key="8">
    <source>
        <dbReference type="Proteomes" id="UP000604737"/>
    </source>
</evidence>
<evidence type="ECO:0000313" key="7">
    <source>
        <dbReference type="EMBL" id="GHD56758.1"/>
    </source>
</evidence>
<dbReference type="EMBL" id="BMYO01000001">
    <property type="protein sequence ID" value="GHD56758.1"/>
    <property type="molecule type" value="Genomic_DNA"/>
</dbReference>
<feature type="transmembrane region" description="Helical" evidence="6">
    <location>
        <begin position="6"/>
        <end position="24"/>
    </location>
</feature>
<dbReference type="InterPro" id="IPR001123">
    <property type="entry name" value="LeuE-type"/>
</dbReference>
<comment type="caution">
    <text evidence="7">The sequence shown here is derived from an EMBL/GenBank/DDBJ whole genome shotgun (WGS) entry which is preliminary data.</text>
</comment>
<proteinExistence type="predicted"/>
<dbReference type="PANTHER" id="PTHR30086">
    <property type="entry name" value="ARGININE EXPORTER PROTEIN ARGO"/>
    <property type="match status" value="1"/>
</dbReference>
<evidence type="ECO:0000256" key="2">
    <source>
        <dbReference type="ARBA" id="ARBA00022475"/>
    </source>
</evidence>
<feature type="transmembrane region" description="Helical" evidence="6">
    <location>
        <begin position="67"/>
        <end position="85"/>
    </location>
</feature>
<dbReference type="RefSeq" id="WP_189458509.1">
    <property type="nucleotide sequence ID" value="NZ_BMYO01000001.1"/>
</dbReference>